<dbReference type="InterPro" id="IPR016024">
    <property type="entry name" value="ARM-type_fold"/>
</dbReference>
<dbReference type="STRING" id="683960.A0A1E3NZR0"/>
<evidence type="ECO:0000313" key="7">
    <source>
        <dbReference type="Proteomes" id="UP000094112"/>
    </source>
</evidence>
<dbReference type="GO" id="GO:0005802">
    <property type="term" value="C:trans-Golgi network"/>
    <property type="evidence" value="ECO:0007669"/>
    <property type="project" value="EnsemblFungi"/>
</dbReference>
<evidence type="ECO:0000259" key="5">
    <source>
        <dbReference type="Pfam" id="PF16213"/>
    </source>
</evidence>
<dbReference type="Pfam" id="PF16206">
    <property type="entry name" value="Mon2_C"/>
    <property type="match status" value="1"/>
</dbReference>
<feature type="domain" description="Mon2/Sec7/BIG1-like dimerisation and cyclophilin-binding" evidence="5">
    <location>
        <begin position="4"/>
        <end position="177"/>
    </location>
</feature>
<dbReference type="GeneID" id="30198175"/>
<dbReference type="GO" id="GO:0031901">
    <property type="term" value="C:early endosome membrane"/>
    <property type="evidence" value="ECO:0007669"/>
    <property type="project" value="EnsemblFungi"/>
</dbReference>
<evidence type="ECO:0000256" key="1">
    <source>
        <dbReference type="ARBA" id="ARBA00022448"/>
    </source>
</evidence>
<name>A0A1E3NZR0_WICAA</name>
<dbReference type="Proteomes" id="UP000094112">
    <property type="component" value="Unassembled WGS sequence"/>
</dbReference>
<keyword evidence="2" id="KW-0653">Protein transport</keyword>
<dbReference type="InterPro" id="IPR032629">
    <property type="entry name" value="DCB_dom"/>
</dbReference>
<feature type="domain" description="Mon2 C-terminal" evidence="4">
    <location>
        <begin position="869"/>
        <end position="1003"/>
    </location>
</feature>
<accession>A0A1E3NZR0</accession>
<dbReference type="InterPro" id="IPR032817">
    <property type="entry name" value="Mon2_C"/>
</dbReference>
<evidence type="ECO:0000259" key="4">
    <source>
        <dbReference type="Pfam" id="PF16206"/>
    </source>
</evidence>
<dbReference type="GO" id="GO:0006895">
    <property type="term" value="P:Golgi to endosome transport"/>
    <property type="evidence" value="ECO:0007669"/>
    <property type="project" value="EnsemblFungi"/>
</dbReference>
<dbReference type="Pfam" id="PF16213">
    <property type="entry name" value="DCB"/>
    <property type="match status" value="1"/>
</dbReference>
<dbReference type="SUPFAM" id="SSF48371">
    <property type="entry name" value="ARM repeat"/>
    <property type="match status" value="1"/>
</dbReference>
<sequence length="1484" mass="168883">MSTVSHLSTELTNLVSESKRRNSEIKHASERSLTILKAFDGRSNEATFLKELSMNPDFITPFLLSCSTRNAKFSTIAIQCLNKLILSRAIPISKLDLLLDAFIEATHLAVDIQLKVLQTLPTLFQIYGEFINNGLVAKLLLICSMLQAPSKIPMVINTSAATQQQIVLSLFDKILEDDKTDVEKEFTVKIDEDEDLKISSSAFDAYNVLNDLCSLVEHQKPTFLTFKTMSESFGFELLENVLTNYQDVFLSHTELGFLVRTRITPLLLRSFSNHRDFLIIVRVSRIILLLIRTQISILEIEAEVMLSLLTHVISKESNVPYWKKVLSLEIFNAVLSDFDLVKDIFSSYDYHEDKKKIIHGFLSVCSEIVKEPWATRVLQINDIVLVPAQEHSITMANSALKIPYIDLLDKHEAPPAPKAYTLYLILSCTNSISEGIGNFIRKISTNDSNTFTFLNELSSENHEQSEALQMKTLVTSNAKSIVSIGAEFLYASLGNELFHALIRALQKLCHAAGVLGLNAERDSLLMLFSIATISNNLRRNSKSLSISETIVETISHSIAPSPASTPNIQRFHQRYLNSRHIICFRALVSLVISLGPTLKKSWKFILSTFQWFDYYLNGPSEYLSFKETPPKPELANTDLKSAESSFSKLFESTADYDDEAFRDGLIELISISRMSVFDKIDNSEPIIEDDILLCPYNRDFFIKKLVIVSKFNAKRYLEKGNKYWIDVVKFLSDVCTSPQVASDLRVTACATFNLSTKELAAVAFSPDSSFDKIYIETELLNSLAKMVDRMLSSLGETQLSTSESEMIHDTLKTLYELLDRFGTHLSHSWEAVIHIVDCPFKFFEVSKNVSSQKQLLKSAFEILQLVLNDFLQTIPLKIMIKIIDVLQKFCTQEYELNISFSAISYYWLISDYFRHLVPNEGGPELSFNNKEELLQALNNTDKYTEVHSLWLYLLSSIVNISNDPRPEVRNGAMQTFFRIIDSHGSYLNWNKTYSIVVKELLNIEFDNKLIEDPEIIASYKDSVSIILKGLTDLYCRFFIGSNEIIYWEGLLEFFQKLVKWNATEITFFVYKSFNEITASFKTIDVKIFDLLFEFWSSQNITYVVSDTDNYQNCIVELIGSFKSLYKLSDVSVTQLEKALSIFNNAIRFPFLPRFTKDIQKPTKVQAVVLECLEVVDISTDSEVLSLMLSHMASIILLPFQTRARIVKKLQGKGKIEVPSFIAVSNEALGWLKSTLGQIKDYSPLVPNKSFLKVFKNLLDAVQSKVDDQVHQENILEYGLWKNALSILLLLGSEVSPLLGQEELDESKTHIFSEVWDHIIDSIVVSLPVANDSRDESFNEDIYQKFKKSILPNIGQEVVPDIALEKLVSSVWKSSFLYENDEIEDYLLNKLNSPAEVTQSLLSTQLNDYTTEPFKVLPQQHFRTICLQDLFMFSDLHSAKRLATKTLPFLICRLVLSFKKFAGSQKLLYYAPSSSVQQKELDLSL</sequence>
<proteinExistence type="predicted"/>
<evidence type="ECO:0000259" key="3">
    <source>
        <dbReference type="Pfam" id="PF12783"/>
    </source>
</evidence>
<feature type="domain" description="Mon2/Sec7/BIG1-like HUS" evidence="3">
    <location>
        <begin position="202"/>
        <end position="357"/>
    </location>
</feature>
<dbReference type="GO" id="GO:0005085">
    <property type="term" value="F:guanyl-nucleotide exchange factor activity"/>
    <property type="evidence" value="ECO:0007669"/>
    <property type="project" value="EnsemblFungi"/>
</dbReference>
<reference evidence="6 7" key="1">
    <citation type="journal article" date="2016" name="Proc. Natl. Acad. Sci. U.S.A.">
        <title>Comparative genomics of biotechnologically important yeasts.</title>
        <authorList>
            <person name="Riley R."/>
            <person name="Haridas S."/>
            <person name="Wolfe K.H."/>
            <person name="Lopes M.R."/>
            <person name="Hittinger C.T."/>
            <person name="Goeker M."/>
            <person name="Salamov A.A."/>
            <person name="Wisecaver J.H."/>
            <person name="Long T.M."/>
            <person name="Calvey C.H."/>
            <person name="Aerts A.L."/>
            <person name="Barry K.W."/>
            <person name="Choi C."/>
            <person name="Clum A."/>
            <person name="Coughlan A.Y."/>
            <person name="Deshpande S."/>
            <person name="Douglass A.P."/>
            <person name="Hanson S.J."/>
            <person name="Klenk H.-P."/>
            <person name="LaButti K.M."/>
            <person name="Lapidus A."/>
            <person name="Lindquist E.A."/>
            <person name="Lipzen A.M."/>
            <person name="Meier-Kolthoff J.P."/>
            <person name="Ohm R.A."/>
            <person name="Otillar R.P."/>
            <person name="Pangilinan J.L."/>
            <person name="Peng Y."/>
            <person name="Rokas A."/>
            <person name="Rosa C.A."/>
            <person name="Scheuner C."/>
            <person name="Sibirny A.A."/>
            <person name="Slot J.C."/>
            <person name="Stielow J.B."/>
            <person name="Sun H."/>
            <person name="Kurtzman C.P."/>
            <person name="Blackwell M."/>
            <person name="Grigoriev I.V."/>
            <person name="Jeffries T.W."/>
        </authorList>
    </citation>
    <scope>NUCLEOTIDE SEQUENCE [LARGE SCALE GENOMIC DNA]</scope>
    <source>
        <strain evidence="7">ATCC 58044 / CBS 1984 / NCYC 433 / NRRL Y-366-8</strain>
    </source>
</reference>
<dbReference type="Pfam" id="PF12783">
    <property type="entry name" value="Sec7-like_HUS"/>
    <property type="match status" value="1"/>
</dbReference>
<dbReference type="GO" id="GO:0042147">
    <property type="term" value="P:retrograde transport, endosome to Golgi"/>
    <property type="evidence" value="ECO:0007669"/>
    <property type="project" value="EnsemblFungi"/>
</dbReference>
<keyword evidence="7" id="KW-1185">Reference proteome</keyword>
<dbReference type="GO" id="GO:0005829">
    <property type="term" value="C:cytosol"/>
    <property type="evidence" value="ECO:0007669"/>
    <property type="project" value="GOC"/>
</dbReference>
<feature type="non-terminal residue" evidence="6">
    <location>
        <position position="1484"/>
    </location>
</feature>
<keyword evidence="1" id="KW-0813">Transport</keyword>
<dbReference type="GO" id="GO:0006897">
    <property type="term" value="P:endocytosis"/>
    <property type="evidence" value="ECO:0007669"/>
    <property type="project" value="EnsemblFungi"/>
</dbReference>
<organism evidence="6 7">
    <name type="scientific">Wickerhamomyces anomalus (strain ATCC 58044 / CBS 1984 / NCYC 433 / NRRL Y-366-8)</name>
    <name type="common">Yeast</name>
    <name type="synonym">Hansenula anomala</name>
    <dbReference type="NCBI Taxonomy" id="683960"/>
    <lineage>
        <taxon>Eukaryota</taxon>
        <taxon>Fungi</taxon>
        <taxon>Dikarya</taxon>
        <taxon>Ascomycota</taxon>
        <taxon>Saccharomycotina</taxon>
        <taxon>Saccharomycetes</taxon>
        <taxon>Phaffomycetales</taxon>
        <taxon>Wickerhamomycetaceae</taxon>
        <taxon>Wickerhamomyces</taxon>
    </lineage>
</organism>
<dbReference type="RefSeq" id="XP_019037314.1">
    <property type="nucleotide sequence ID" value="XM_019180929.1"/>
</dbReference>
<evidence type="ECO:0008006" key="8">
    <source>
        <dbReference type="Google" id="ProtNLM"/>
    </source>
</evidence>
<evidence type="ECO:0000313" key="6">
    <source>
        <dbReference type="EMBL" id="ODQ58107.1"/>
    </source>
</evidence>
<evidence type="ECO:0000256" key="2">
    <source>
        <dbReference type="ARBA" id="ARBA00022927"/>
    </source>
</evidence>
<protein>
    <recommendedName>
        <fullName evidence="8">Protein MON2 homolog</fullName>
    </recommendedName>
</protein>
<dbReference type="OrthoDB" id="294853at2759"/>
<dbReference type="GO" id="GO:0006623">
    <property type="term" value="P:protein targeting to vacuole"/>
    <property type="evidence" value="ECO:0007669"/>
    <property type="project" value="EnsemblFungi"/>
</dbReference>
<gene>
    <name evidence="6" type="ORF">WICANDRAFT_22139</name>
</gene>
<dbReference type="EMBL" id="KV454212">
    <property type="protein sequence ID" value="ODQ58107.1"/>
    <property type="molecule type" value="Genomic_DNA"/>
</dbReference>
<dbReference type="InterPro" id="IPR032691">
    <property type="entry name" value="Mon2/Sec7/BIG1-like_HUS"/>
</dbReference>